<proteinExistence type="predicted"/>
<dbReference type="Proteomes" id="UP001058974">
    <property type="component" value="Chromosome 5"/>
</dbReference>
<accession>A0A9D4X3H3</accession>
<feature type="region of interest" description="Disordered" evidence="1">
    <location>
        <begin position="277"/>
        <end position="305"/>
    </location>
</feature>
<dbReference type="AlphaFoldDB" id="A0A9D4X3H3"/>
<reference evidence="2 3" key="1">
    <citation type="journal article" date="2022" name="Nat. Genet.">
        <title>Improved pea reference genome and pan-genome highlight genomic features and evolutionary characteristics.</title>
        <authorList>
            <person name="Yang T."/>
            <person name="Liu R."/>
            <person name="Luo Y."/>
            <person name="Hu S."/>
            <person name="Wang D."/>
            <person name="Wang C."/>
            <person name="Pandey M.K."/>
            <person name="Ge S."/>
            <person name="Xu Q."/>
            <person name="Li N."/>
            <person name="Li G."/>
            <person name="Huang Y."/>
            <person name="Saxena R.K."/>
            <person name="Ji Y."/>
            <person name="Li M."/>
            <person name="Yan X."/>
            <person name="He Y."/>
            <person name="Liu Y."/>
            <person name="Wang X."/>
            <person name="Xiang C."/>
            <person name="Varshney R.K."/>
            <person name="Ding H."/>
            <person name="Gao S."/>
            <person name="Zong X."/>
        </authorList>
    </citation>
    <scope>NUCLEOTIDE SEQUENCE [LARGE SCALE GENOMIC DNA]</scope>
    <source>
        <strain evidence="2 3">cv. Zhongwan 6</strain>
    </source>
</reference>
<name>A0A9D4X3H3_PEA</name>
<dbReference type="EMBL" id="JAMSHJ010000005">
    <property type="protein sequence ID" value="KAI5414044.1"/>
    <property type="molecule type" value="Genomic_DNA"/>
</dbReference>
<gene>
    <name evidence="2" type="ORF">KIW84_058256</name>
</gene>
<dbReference type="Gramene" id="Psat05G0825600-T1">
    <property type="protein sequence ID" value="KAI5414044.1"/>
    <property type="gene ID" value="KIW84_058256"/>
</dbReference>
<sequence length="305" mass="35310">MYACWFFSSIVHVMVRLMYICVEQVAQLCCWGLARDMVLSALVVGQFLDFEILVEKFLGSKHEEQYRELASQNIWSERTFNINPQVDYKDCLEIIEKKKWKKLCTPLTNLNYEIVREFYANDIPVEDQPYSFMTMVIRTRISFSRDAINAYLGNPLTLEDGMLCEYGKRLAKGGWNIELVKDALVLPRKSYEVNVAGAPKNFLRKNLTMIAQVDVGRIISNEIKMITESARRLGSKTPSTLTFPGMIRGCAKEILQLHTREPHFDHMLPTREEFQQHANWPEGRRFYPEGAVNEEEEEGEASDES</sequence>
<evidence type="ECO:0000313" key="3">
    <source>
        <dbReference type="Proteomes" id="UP001058974"/>
    </source>
</evidence>
<evidence type="ECO:0000313" key="2">
    <source>
        <dbReference type="EMBL" id="KAI5414044.1"/>
    </source>
</evidence>
<evidence type="ECO:0000256" key="1">
    <source>
        <dbReference type="SAM" id="MobiDB-lite"/>
    </source>
</evidence>
<keyword evidence="3" id="KW-1185">Reference proteome</keyword>
<feature type="compositionally biased region" description="Acidic residues" evidence="1">
    <location>
        <begin position="292"/>
        <end position="305"/>
    </location>
</feature>
<comment type="caution">
    <text evidence="2">The sequence shown here is derived from an EMBL/GenBank/DDBJ whole genome shotgun (WGS) entry which is preliminary data.</text>
</comment>
<protein>
    <submittedName>
        <fullName evidence="2">Uncharacterized protein</fullName>
    </submittedName>
</protein>
<organism evidence="2 3">
    <name type="scientific">Pisum sativum</name>
    <name type="common">Garden pea</name>
    <name type="synonym">Lathyrus oleraceus</name>
    <dbReference type="NCBI Taxonomy" id="3888"/>
    <lineage>
        <taxon>Eukaryota</taxon>
        <taxon>Viridiplantae</taxon>
        <taxon>Streptophyta</taxon>
        <taxon>Embryophyta</taxon>
        <taxon>Tracheophyta</taxon>
        <taxon>Spermatophyta</taxon>
        <taxon>Magnoliopsida</taxon>
        <taxon>eudicotyledons</taxon>
        <taxon>Gunneridae</taxon>
        <taxon>Pentapetalae</taxon>
        <taxon>rosids</taxon>
        <taxon>fabids</taxon>
        <taxon>Fabales</taxon>
        <taxon>Fabaceae</taxon>
        <taxon>Papilionoideae</taxon>
        <taxon>50 kb inversion clade</taxon>
        <taxon>NPAAA clade</taxon>
        <taxon>Hologalegina</taxon>
        <taxon>IRL clade</taxon>
        <taxon>Fabeae</taxon>
        <taxon>Lathyrus</taxon>
    </lineage>
</organism>